<dbReference type="InterPro" id="IPR026983">
    <property type="entry name" value="DHC"/>
</dbReference>
<evidence type="ECO:0000313" key="6">
    <source>
        <dbReference type="EMBL" id="GFR02731.1"/>
    </source>
</evidence>
<dbReference type="Pfam" id="PF08385">
    <property type="entry name" value="DHC_N1"/>
    <property type="match status" value="1"/>
</dbReference>
<dbReference type="Gene3D" id="1.10.8.710">
    <property type="match status" value="1"/>
</dbReference>
<dbReference type="InterPro" id="IPR027417">
    <property type="entry name" value="P-loop_NTPase"/>
</dbReference>
<dbReference type="GO" id="GO:0005524">
    <property type="term" value="F:ATP binding"/>
    <property type="evidence" value="ECO:0007669"/>
    <property type="project" value="InterPro"/>
</dbReference>
<proteinExistence type="predicted"/>
<dbReference type="SUPFAM" id="SSF52540">
    <property type="entry name" value="P-loop containing nucleoside triphosphate hydrolases"/>
    <property type="match status" value="3"/>
</dbReference>
<dbReference type="InterPro" id="IPR042228">
    <property type="entry name" value="Dynein_linker_3"/>
</dbReference>
<dbReference type="GO" id="GO:0051959">
    <property type="term" value="F:dynein light intermediate chain binding"/>
    <property type="evidence" value="ECO:0007669"/>
    <property type="project" value="InterPro"/>
</dbReference>
<reference evidence="6" key="1">
    <citation type="submission" date="2020-07" db="EMBL/GenBank/DDBJ databases">
        <title>Multicomponent nature underlies the extraordinary mechanical properties of spider dragline silk.</title>
        <authorList>
            <person name="Kono N."/>
            <person name="Nakamura H."/>
            <person name="Mori M."/>
            <person name="Yoshida Y."/>
            <person name="Ohtoshi R."/>
            <person name="Malay A.D."/>
            <person name="Moran D.A.P."/>
            <person name="Tomita M."/>
            <person name="Numata K."/>
            <person name="Arakawa K."/>
        </authorList>
    </citation>
    <scope>NUCLEOTIDE SEQUENCE</scope>
</reference>
<dbReference type="GO" id="GO:0030286">
    <property type="term" value="C:dynein complex"/>
    <property type="evidence" value="ECO:0007669"/>
    <property type="project" value="InterPro"/>
</dbReference>
<dbReference type="InterPro" id="IPR043157">
    <property type="entry name" value="Dynein_AAA1S"/>
</dbReference>
<dbReference type="Proteomes" id="UP000887116">
    <property type="component" value="Unassembled WGS sequence"/>
</dbReference>
<feature type="non-terminal residue" evidence="6">
    <location>
        <position position="1"/>
    </location>
</feature>
<dbReference type="Gene3D" id="1.10.287.2620">
    <property type="match status" value="1"/>
</dbReference>
<gene>
    <name evidence="6" type="primary">DNAH2</name>
    <name evidence="6" type="ORF">TNCT_354371</name>
</gene>
<dbReference type="InterPro" id="IPR042222">
    <property type="entry name" value="Dynein_2_N"/>
</dbReference>
<name>A0A8X6GDN0_TRICU</name>
<dbReference type="OrthoDB" id="447173at2759"/>
<dbReference type="InterPro" id="IPR035699">
    <property type="entry name" value="AAA_6"/>
</dbReference>
<dbReference type="GO" id="GO:0045505">
    <property type="term" value="F:dynein intermediate chain binding"/>
    <property type="evidence" value="ECO:0007669"/>
    <property type="project" value="InterPro"/>
</dbReference>
<dbReference type="EMBL" id="BMAO01015583">
    <property type="protein sequence ID" value="GFR02731.1"/>
    <property type="molecule type" value="Genomic_DNA"/>
</dbReference>
<dbReference type="Gene3D" id="3.20.180.20">
    <property type="entry name" value="Dynein heavy chain, N-terminal domain 2"/>
    <property type="match status" value="1"/>
</dbReference>
<organism evidence="6 7">
    <name type="scientific">Trichonephila clavata</name>
    <name type="common">Joro spider</name>
    <name type="synonym">Nephila clavata</name>
    <dbReference type="NCBI Taxonomy" id="2740835"/>
    <lineage>
        <taxon>Eukaryota</taxon>
        <taxon>Metazoa</taxon>
        <taxon>Ecdysozoa</taxon>
        <taxon>Arthropoda</taxon>
        <taxon>Chelicerata</taxon>
        <taxon>Arachnida</taxon>
        <taxon>Araneae</taxon>
        <taxon>Araneomorphae</taxon>
        <taxon>Entelegynae</taxon>
        <taxon>Araneoidea</taxon>
        <taxon>Nephilidae</taxon>
        <taxon>Trichonephila</taxon>
    </lineage>
</organism>
<comment type="caution">
    <text evidence="6">The sequence shown here is derived from an EMBL/GenBank/DDBJ whole genome shotgun (WGS) entry which is preliminary data.</text>
</comment>
<protein>
    <submittedName>
        <fullName evidence="6">Dynein heavy chain 2, axonemal</fullName>
    </submittedName>
</protein>
<dbReference type="Gene3D" id="1.20.140.100">
    <property type="entry name" value="Dynein heavy chain, N-terminal domain 2"/>
    <property type="match status" value="1"/>
</dbReference>
<evidence type="ECO:0000313" key="7">
    <source>
        <dbReference type="Proteomes" id="UP000887116"/>
    </source>
</evidence>
<dbReference type="InterPro" id="IPR056759">
    <property type="entry name" value="DYH2-5-8_CC"/>
</dbReference>
<dbReference type="GO" id="GO:0007018">
    <property type="term" value="P:microtubule-based movement"/>
    <property type="evidence" value="ECO:0007669"/>
    <property type="project" value="InterPro"/>
</dbReference>
<dbReference type="Pfam" id="PF17852">
    <property type="entry name" value="Dynein_AAA_lid"/>
    <property type="match status" value="1"/>
</dbReference>
<feature type="domain" description="Dynein axonemal heavy chain 2/5/8 coiled-coil" evidence="5">
    <location>
        <begin position="1043"/>
        <end position="1131"/>
    </location>
</feature>
<evidence type="ECO:0000259" key="2">
    <source>
        <dbReference type="Pfam" id="PF08393"/>
    </source>
</evidence>
<feature type="domain" description="Dynein heavy chain hydrolytic ATP-binding dynein motor region" evidence="3">
    <location>
        <begin position="1783"/>
        <end position="2106"/>
    </location>
</feature>
<dbReference type="Gene3D" id="3.40.50.300">
    <property type="entry name" value="P-loop containing nucleotide triphosphate hydrolases"/>
    <property type="match status" value="3"/>
</dbReference>
<dbReference type="Pfam" id="PF12774">
    <property type="entry name" value="AAA_6"/>
    <property type="match status" value="1"/>
</dbReference>
<dbReference type="Pfam" id="PF25007">
    <property type="entry name" value="DYH2-5-8_CC"/>
    <property type="match status" value="1"/>
</dbReference>
<feature type="domain" description="Dynein heavy chain tail" evidence="1">
    <location>
        <begin position="180"/>
        <end position="728"/>
    </location>
</feature>
<evidence type="ECO:0000259" key="5">
    <source>
        <dbReference type="Pfam" id="PF25007"/>
    </source>
</evidence>
<dbReference type="PANTHER" id="PTHR45703">
    <property type="entry name" value="DYNEIN HEAVY CHAIN"/>
    <property type="match status" value="1"/>
</dbReference>
<accession>A0A8X6GDN0</accession>
<dbReference type="InterPro" id="IPR041466">
    <property type="entry name" value="Dynein_AAA5_ext"/>
</dbReference>
<dbReference type="PANTHER" id="PTHR45703:SF32">
    <property type="entry name" value="DYNEINS HEAVY CHAIN"/>
    <property type="match status" value="1"/>
</dbReference>
<evidence type="ECO:0000259" key="3">
    <source>
        <dbReference type="Pfam" id="PF12774"/>
    </source>
</evidence>
<dbReference type="InterPro" id="IPR013594">
    <property type="entry name" value="Dynein_heavy_tail"/>
</dbReference>
<dbReference type="Pfam" id="PF08393">
    <property type="entry name" value="DHC_N2"/>
    <property type="match status" value="1"/>
</dbReference>
<dbReference type="InterPro" id="IPR013602">
    <property type="entry name" value="Dynein_heavy_linker"/>
</dbReference>
<evidence type="ECO:0000259" key="1">
    <source>
        <dbReference type="Pfam" id="PF08385"/>
    </source>
</evidence>
<dbReference type="Pfam" id="PF12775">
    <property type="entry name" value="AAA_7"/>
    <property type="match status" value="1"/>
</dbReference>
<sequence length="2532" mass="294917">MESIINIPNVDISFVRRYSLAEFDEIDFSTSDDFAIVVENLKNVITLEKNIEESWTEEHEQILWQFVIDPDSCVLTSYFLEDSFMIECCIPKVRVHELFYIIKISPEKLVSSDYGSKLVYGSAKAPFFESIKSDYLEHLSKFLLELFDLKNKLHKEMALYVPDEIIEKDMTTVIEQKDLLNQVERTVLKWIWLFMGVIMKRDANMEDSGPLEEMEFWELKCADLEKVLVQLQRHDVKMCIEILKSAQLMSYFKFSEVSNQLQNEFDLAQSNVKFLSILKTPCENIESSSLDEIPEHLSGLLDLVRIIWNNSPYFKKQNRVSNLLCEVNNFVIKVVSRHIPLDEIFQNETSEQKQNLLDVISCCKKWLKIFDFSEKVHKKFASDLWSVKDISPQINLFIHRCEELIQICELKDELSFDVVMTYSPGQKCFEVAEQFKAIEKRFWNLLQELGKNKYVALQMRSSMWYEFFRKFKIEINELEISISKLMLNAFENLNTVEEGIEILKMFQKHFEKQIIKRDLRRCIKILFEIFLTALNSVKEKFVELKASDDPLLPMYGGTAFNISILPQRIKYLYQTLVEASKMWPRECDVDVVDHCQRMNDSNNELIHTLFLQWIKTIPKDPYSWLKEPIFMKKEGTPYIQLNLNSDTLNLIQELYYWDKIGAEIPQQVIHLHEKNEVFLKRIMKMLERVKNYNRIIKCLSSEENGMFIGVLESIKEEIKPIFADLNWAVAPSALKSPLKLLSDKTKMAKEIFSQYETNKIKIQKHCEEIGKKSLFNSQIYGPHEYEDFIQIQETFREEEIQEVAELLKTEIFEANQICNIFLKKKSEVNQVPAAFSTMFLSAVSSSMIKCYITSLKAAASLIGANRTNKIRMILKLYLNLGDHQMCFVPNFKELCLSIEKIINDMETALASHMTFEENLIGDIDAKNYFLENVKNTEDIQTLKQEIDYGLYLLYEAEKNYKSEWEPYNCLWETSKIDLLKGYKEKGWNAYDFEADINRFLEIGEKVLQIPRYKALEFCIVDCLHLKDSAVARAKGWKTELGFILREITCSNLQNAFDLFETTTSVFEENPKNLKELKKSIIFLINMKKYSKEIQSTFKSIELNFIVLKRIGIPISEKSLDQHWNLSTTWKALEINFNKYYIKLQRIQALHQRHFLAYHEELENQTNILEGDLYKEGPFELKYTYSDALNLISLYRHKLLQLQEKETLMKRNAVFFHIKLKPLITLISIEKDLEYLTLSWSFVKLLNDYIEEWGSTPIVAFDVKKKMELSNGLRDNIGSLLQKVKGTQWMLLEELLGKLHNLDQYFEMILDFQEPALQERHWNALQELLGITCENSEEFFKSDQFTFAFLSNLTIENLPKQVNKIAVQARKEYEIEQAIKEIEKTWKTVCFKMSYYEKFYRMVDSESIVSLIERHQISLGIMKASKYVLHFSTKVNSLEDSLLLILDVIKQADYFQSKFYLLENIFAEHSVQAQLPKEAHEVQEVTILWKEISLMMNKEKLVWSICHKQGFLEQIIGMNRKVEKVQQSLEFYLDSKRRAFPRFYFISNDDLLCIIGQNSPGDIQPFLRKCFDSINKIKIVGKVEEKLRERIVTTTATGMYSEFDEFVEFKSSVVLYGPVESWLLDIEEMMQITLSSALPKCLQALTNIISREELNISNVKWLTNWPSQICILSILILWTAETTNSIKVVQETAVTTVLKNLRKRWRDILNQSVLRHQNESDPLSQRKAMMVVVTLVHSCDIIDSLIGYVCNDPGSFEWLVHLRYYIEEERQTCLIKQSKAVFKYGFEYLGNRNRLVITPLTDRCFLSFTTALYLNQGATLNGFRSSGKTETLKDLSVNLGKYILVINCSESLDQRSSARMLTGLAQIGAWGLFENFNFIREEIVSMISQEINCILKALAEKRKTFSFVGSNVPLHEGCGMFLSENPDFPSQTYAYFSSFRPVTIISPDVSTIIQIYAFAYGFKDIKALSTDIKLVFSMAKDQLSRYCHYDFELRTITNFLKHIGKQKRLFPKSSDLEIVVSTLRSITLPKLHSSDVRIFESILEIVFGNIKGINAGVSKFSEEIKKTLLKKLLQPETAIVTKINQLFEIKDYDHAIILLGEAGSGKTTSWRTLKETCTDLHEVKPEEYPSIKVYTFNPKAFNLSELYGYFNENGVWMDGLFSTILKKACNDSRADERWIVLNGLLDVVWLESIDSLLDSNKVLTAANGERIMLLPEVTLLFETTNLMHCSPNVISHCGIIYHESTTINWNMYLKSWLQNLEIPSIKEILEELFETYLNSVVDYCNRALESSRSVSMLSKISSFVQMLNAFLKQVSSDKIEAQKLSRIFWMSVTWSIGATLNEKDRLLFDEQIKNLDQSLKDLANIYDYKLEENLVWIKWATYLNEKWESHSEENFEDILVPTVPTLSYQHIVEMYLGEMQPTLLIGTSGSGKTILAKNILHNMESNLYLNTFINFSPQTTSLLLQAALEKRLEKKAGGLLFPYSGKRMIVCLDDFDHGDCDKFGSQSALELLYMSINGSYWYNREKWTLNHLQ</sequence>
<dbReference type="Gene3D" id="1.20.58.1120">
    <property type="match status" value="1"/>
</dbReference>
<feature type="domain" description="Dynein heavy chain linker" evidence="2">
    <location>
        <begin position="1227"/>
        <end position="1639"/>
    </location>
</feature>
<feature type="domain" description="Dynein heavy chain AAA 5 extension" evidence="4">
    <location>
        <begin position="2268"/>
        <end position="2379"/>
    </location>
</feature>
<keyword evidence="7" id="KW-1185">Reference proteome</keyword>
<evidence type="ECO:0000259" key="4">
    <source>
        <dbReference type="Pfam" id="PF17852"/>
    </source>
</evidence>